<feature type="transmembrane region" description="Helical" evidence="2">
    <location>
        <begin position="203"/>
        <end position="218"/>
    </location>
</feature>
<evidence type="ECO:0000313" key="4">
    <source>
        <dbReference type="Proteomes" id="UP000005629"/>
    </source>
</evidence>
<keyword evidence="3" id="KW-0614">Plasmid</keyword>
<dbReference type="HOGENOM" id="CLU_031443_0_0_2"/>
<feature type="region of interest" description="Disordered" evidence="1">
    <location>
        <begin position="511"/>
        <end position="536"/>
    </location>
</feature>
<keyword evidence="2" id="KW-1133">Transmembrane helix</keyword>
<evidence type="ECO:0000256" key="2">
    <source>
        <dbReference type="SAM" id="Phobius"/>
    </source>
</evidence>
<feature type="transmembrane region" description="Helical" evidence="2">
    <location>
        <begin position="230"/>
        <end position="260"/>
    </location>
</feature>
<feature type="transmembrane region" description="Helical" evidence="2">
    <location>
        <begin position="152"/>
        <end position="174"/>
    </location>
</feature>
<evidence type="ECO:0008006" key="5">
    <source>
        <dbReference type="Google" id="ProtNLM"/>
    </source>
</evidence>
<feature type="transmembrane region" description="Helical" evidence="2">
    <location>
        <begin position="280"/>
        <end position="298"/>
    </location>
</feature>
<dbReference type="OrthoDB" id="137309at2157"/>
<feature type="transmembrane region" description="Helical" evidence="2">
    <location>
        <begin position="44"/>
        <end position="65"/>
    </location>
</feature>
<proteinExistence type="predicted"/>
<feature type="transmembrane region" description="Helical" evidence="2">
    <location>
        <begin position="349"/>
        <end position="368"/>
    </location>
</feature>
<dbReference type="RefSeq" id="WP_014031151.1">
    <property type="nucleotide sequence ID" value="NC_015944.1"/>
</dbReference>
<protein>
    <recommendedName>
        <fullName evidence="5">Glycosyltransferase RgtA/B/C/D-like domain-containing protein</fullName>
    </recommendedName>
</protein>
<dbReference type="GeneID" id="23803023"/>
<gene>
    <name evidence="3" type="ordered locus">HAH_5161</name>
</gene>
<dbReference type="KEGG" id="hhi:HAH_5161"/>
<evidence type="ECO:0000313" key="3">
    <source>
        <dbReference type="EMBL" id="AEM59294.1"/>
    </source>
</evidence>
<evidence type="ECO:0000256" key="1">
    <source>
        <dbReference type="SAM" id="MobiDB-lite"/>
    </source>
</evidence>
<name>G0I073_HALHT</name>
<feature type="transmembrane region" description="Helical" evidence="2">
    <location>
        <begin position="411"/>
        <end position="430"/>
    </location>
</feature>
<organism evidence="3 4">
    <name type="scientific">Haloarcula hispanica (strain ATCC 33960 / DSM 4426 / JCM 8911 / NBRC 102182 / NCIMB 2187 / VKM B-1755)</name>
    <dbReference type="NCBI Taxonomy" id="634497"/>
    <lineage>
        <taxon>Archaea</taxon>
        <taxon>Methanobacteriati</taxon>
        <taxon>Methanobacteriota</taxon>
        <taxon>Stenosarchaea group</taxon>
        <taxon>Halobacteria</taxon>
        <taxon>Halobacteriales</taxon>
        <taxon>Haloarculaceae</taxon>
        <taxon>Haloarcula</taxon>
    </lineage>
</organism>
<dbReference type="AlphaFoldDB" id="G0I073"/>
<keyword evidence="2" id="KW-0472">Membrane</keyword>
<keyword evidence="2" id="KW-0812">Transmembrane</keyword>
<dbReference type="EMBL" id="CP002923">
    <property type="protein sequence ID" value="AEM59294.1"/>
    <property type="molecule type" value="Genomic_DNA"/>
</dbReference>
<sequence>MNDRQQELLDSGLLVGGATAVLLLTIIVFLTPEAQEYEFSIYRGYPMLFWGLVLFGIFSGQLVILRAALTDRTDFRSWPLGVVIIMAVEAVLFLLPYFRGYQAYDRADVLTHVGFIRNIHSLGALPPSDIYPNIHLLTLLFSYVTGIDPLQIINSISVIIPLFSVLAWYVLVTWLYDGRRALLTLPFALLLVAGGAYVNPSPFTQSSLLVPFVLYVFFRERRTRSLQSRAVLLIVLVAVVIYHPLTTAFLILGLIAYFVANHIGSLTPSVDTISPWRGSTGKGVTIQLMVALFFSWYYTFEPILNRSREAIQGLLGTSSGGSELDKYSSVVSETSPQLSDILVIGFAKYGLSGVLMGIGGLYLLLIAYDTLTDMPEISEYELSFSLSFIGFLGLAVLFLVFNLIAGFGRPLIYVNIFAVLLSGSLFYKLYQRYEMRHLVTGFLCLLLLSHTVFGVVTLYHSPLAAETSRQVTDKELEGSQWLLDNRNRYTKTVEYGISFYRFSDAYHGKNKSSRREVIDPSSPRPPDHFSYDRNATLGPSYDSDRYMIITKKGREFYQEMYPEYEDQWRFRPADYDKLQNDPTVGQLYDNGEVRIYRITATGGITQ</sequence>
<feature type="transmembrane region" description="Helical" evidence="2">
    <location>
        <begin position="436"/>
        <end position="459"/>
    </location>
</feature>
<feature type="transmembrane region" description="Helical" evidence="2">
    <location>
        <begin position="380"/>
        <end position="404"/>
    </location>
</feature>
<geneLocation type="plasmid" evidence="3 4">
    <name>pHH400</name>
</geneLocation>
<dbReference type="eggNOG" id="arCOG03185">
    <property type="taxonomic scope" value="Archaea"/>
</dbReference>
<accession>G0I073</accession>
<feature type="transmembrane region" description="Helical" evidence="2">
    <location>
        <begin position="12"/>
        <end position="32"/>
    </location>
</feature>
<reference evidence="3 4" key="1">
    <citation type="journal article" date="2011" name="J. Bacteriol.">
        <title>Complete genome sequence of Haloarcula hispanica, a model haloarchaeon for studying genetics, metabolism, and virus-host interaction.</title>
        <authorList>
            <person name="Liu H."/>
            <person name="Wu Z."/>
            <person name="Li M."/>
            <person name="Zhang F."/>
            <person name="Zheng H."/>
            <person name="Han J."/>
            <person name="Liu J."/>
            <person name="Zhou J."/>
            <person name="Wang S."/>
            <person name="Xiang H."/>
        </authorList>
    </citation>
    <scope>NUCLEOTIDE SEQUENCE [LARGE SCALE GENOMIC DNA]</scope>
    <source>
        <strain evidence="4">ATCC 33960 / DSM 4426 / JCM 8911 / NBRC 102182 / NCIMB 2187 / VKM B-1755</strain>
        <plasmid evidence="3 4">pHH400</plasmid>
    </source>
</reference>
<feature type="transmembrane region" description="Helical" evidence="2">
    <location>
        <begin position="77"/>
        <end position="98"/>
    </location>
</feature>
<dbReference type="Proteomes" id="UP000005629">
    <property type="component" value="Plasmid pHH400"/>
</dbReference>